<accession>A0A4X1VJQ9</accession>
<evidence type="ECO:0000256" key="3">
    <source>
        <dbReference type="ARBA" id="ARBA00012837"/>
    </source>
</evidence>
<dbReference type="AlphaFoldDB" id="A0A4X1VJQ9"/>
<dbReference type="FunFam" id="1.10.730.10:FF:000006">
    <property type="entry name" value="Arginyl-tRNA synthetase 2, mitochondrial"/>
    <property type="match status" value="1"/>
</dbReference>
<evidence type="ECO:0000256" key="9">
    <source>
        <dbReference type="ARBA" id="ARBA00022990"/>
    </source>
</evidence>
<keyword evidence="7 17" id="KW-0648">Protein biosynthesis</keyword>
<dbReference type="Ensembl" id="ENSSSCT00070049351.1">
    <property type="protein sequence ID" value="ENSSSCP00070041679.1"/>
    <property type="gene ID" value="ENSSSCG00070024717.1"/>
</dbReference>
<dbReference type="FunFam" id="3.40.50.620:FF:000058">
    <property type="entry name" value="Mitochondrial arginyl-tRNA synthetase"/>
    <property type="match status" value="1"/>
</dbReference>
<dbReference type="Gene3D" id="3.30.1360.70">
    <property type="entry name" value="Arginyl tRNA synthetase N-terminal domain"/>
    <property type="match status" value="1"/>
</dbReference>
<dbReference type="SMART" id="SM00836">
    <property type="entry name" value="DALR_1"/>
    <property type="match status" value="1"/>
</dbReference>
<comment type="catalytic activity">
    <reaction evidence="15">
        <text>tRNA(Arg) + L-arginine + ATP = L-arginyl-tRNA(Arg) + AMP + diphosphate</text>
        <dbReference type="Rhea" id="RHEA:20301"/>
        <dbReference type="Rhea" id="RHEA-COMP:9658"/>
        <dbReference type="Rhea" id="RHEA-COMP:9673"/>
        <dbReference type="ChEBI" id="CHEBI:30616"/>
        <dbReference type="ChEBI" id="CHEBI:32682"/>
        <dbReference type="ChEBI" id="CHEBI:33019"/>
        <dbReference type="ChEBI" id="CHEBI:78442"/>
        <dbReference type="ChEBI" id="CHEBI:78513"/>
        <dbReference type="ChEBI" id="CHEBI:456215"/>
        <dbReference type="EC" id="6.1.1.19"/>
    </reaction>
</comment>
<keyword evidence="12 17" id="KW-0030">Aminoacyl-tRNA synthetase</keyword>
<keyword evidence="9" id="KW-0007">Acetylation</keyword>
<dbReference type="PANTHER" id="PTHR11956">
    <property type="entry name" value="ARGINYL-TRNA SYNTHETASE"/>
    <property type="match status" value="1"/>
</dbReference>
<organism evidence="19 20">
    <name type="scientific">Sus scrofa</name>
    <name type="common">Pig</name>
    <dbReference type="NCBI Taxonomy" id="9823"/>
    <lineage>
        <taxon>Eukaryota</taxon>
        <taxon>Metazoa</taxon>
        <taxon>Chordata</taxon>
        <taxon>Craniata</taxon>
        <taxon>Vertebrata</taxon>
        <taxon>Euteleostomi</taxon>
        <taxon>Mammalia</taxon>
        <taxon>Eutheria</taxon>
        <taxon>Laurasiatheria</taxon>
        <taxon>Artiodactyla</taxon>
        <taxon>Suina</taxon>
        <taxon>Suidae</taxon>
        <taxon>Sus</taxon>
    </lineage>
</organism>
<dbReference type="CDD" id="cd00671">
    <property type="entry name" value="ArgRS_core"/>
    <property type="match status" value="1"/>
</dbReference>
<dbReference type="InterPro" id="IPR001278">
    <property type="entry name" value="Arg-tRNA-ligase"/>
</dbReference>
<sequence length="579" mass="65741">EECGFELCLSILILSRVLDLPPENLIKSISAVPISRKEEVADFQLSVDSLLENNNDHSRPDIQIQAMRLAEKLKCDTVVSEISTGQGTVNFKINRELLTKTVLQQVIEDGSKYGLKSELFSGLPQKKIVVEFSSPNVAKKFHVGHLRSTIIGNFIANLKEALGHQVTRINYLGDWGMQFGLLGTGFQLFGYEEKLQSNPLQHLFEVYVQVNKEAADNKNVAKSAHEFFQRLELGDAQALALWRKFRDLSIDEYIRIYKRLGVHFDEYSGESFYREKSQEVLKLLDSKGLLQKTIKGTAVVDLSGNGDPSSVCTVMRSDGTSLYATRDIAAAIDRMEKYNFDEMIYVTDKGQKKHFQQVFQMLHIMGYDWAERCLHVPFGVVQGMKTRRGDVTFLEDVLNEIRLRMLQNMASIKTTRELENPQETAERVGLAALIIQDFRGLLLSDYQFSWDRVFQSRGDTGVFLQYTHARLHSLEETFGCGYLNDFNTACLQEPQSVSILQHLLRFDEVLYRSSQDLQPRHIVSYLLTLSHLAAVAHKTLHIRNSPPEVAGARLHLFRAVRSVLANGMKLLGITPVCRM</sequence>
<evidence type="ECO:0000259" key="18">
    <source>
        <dbReference type="SMART" id="SM00836"/>
    </source>
</evidence>
<name>A0A4X1VJQ9_PIG</name>
<dbReference type="GO" id="GO:0004814">
    <property type="term" value="F:arginine-tRNA ligase activity"/>
    <property type="evidence" value="ECO:0007669"/>
    <property type="project" value="UniProtKB-EC"/>
</dbReference>
<evidence type="ECO:0000256" key="10">
    <source>
        <dbReference type="ARBA" id="ARBA00023128"/>
    </source>
</evidence>
<reference evidence="19 20" key="1">
    <citation type="submission" date="2017-08" db="EMBL/GenBank/DDBJ databases">
        <title>USMARCv1.0.</title>
        <authorList>
            <person name="Hannum G.I."/>
            <person name="Koren S."/>
            <person name="Schroeder S.G."/>
            <person name="Chin S.C."/>
            <person name="Nonneman D.J."/>
            <person name="Becker S.A."/>
            <person name="Rosen B.D."/>
            <person name="Bickhart D.M."/>
            <person name="Putnam N.H."/>
            <person name="Green R.E."/>
            <person name="Tuggle C.K."/>
            <person name="Liu H."/>
            <person name="Rohrer G.A."/>
            <person name="Warr A."/>
            <person name="Hall R."/>
            <person name="Kim K."/>
            <person name="Hume D.A."/>
            <person name="Talbot R."/>
            <person name="Chow W."/>
            <person name="Howe K."/>
            <person name="Schwartz A.S."/>
            <person name="Watson M."/>
            <person name="Archibald A.L."/>
            <person name="Phillippy A.M."/>
            <person name="Smith T.P.L."/>
        </authorList>
    </citation>
    <scope>NUCLEOTIDE SEQUENCE [LARGE SCALE GENOMIC DNA]</scope>
</reference>
<dbReference type="PANTHER" id="PTHR11956:SF11">
    <property type="entry name" value="ARGININE--TRNA LIGASE, MITOCHONDRIAL-RELATED"/>
    <property type="match status" value="1"/>
</dbReference>
<evidence type="ECO:0000256" key="17">
    <source>
        <dbReference type="RuleBase" id="RU363038"/>
    </source>
</evidence>
<dbReference type="FunFam" id="3.30.1360.70:FF:000004">
    <property type="entry name" value="Probable arginine--tRNA ligase, mitochondrial"/>
    <property type="match status" value="1"/>
</dbReference>
<evidence type="ECO:0000313" key="20">
    <source>
        <dbReference type="Proteomes" id="UP000314985"/>
    </source>
</evidence>
<comment type="function">
    <text evidence="16">Catalyzes the attachment of arginine to tRNA(Arg) in a two-step reaction: arginine is first activated by ATP to form Arg-AMP and then transferred to the acceptor end of tRNA(Arg).</text>
</comment>
<dbReference type="SUPFAM" id="SSF47323">
    <property type="entry name" value="Anticodon-binding domain of a subclass of class I aminoacyl-tRNA synthetases"/>
    <property type="match status" value="1"/>
</dbReference>
<dbReference type="InterPro" id="IPR008909">
    <property type="entry name" value="DALR_anticod-bd"/>
</dbReference>
<evidence type="ECO:0000256" key="14">
    <source>
        <dbReference type="ARBA" id="ARBA00039495"/>
    </source>
</evidence>
<evidence type="ECO:0000256" key="15">
    <source>
        <dbReference type="ARBA" id="ARBA00049339"/>
    </source>
</evidence>
<evidence type="ECO:0000256" key="12">
    <source>
        <dbReference type="ARBA" id="ARBA00023146"/>
    </source>
</evidence>
<protein>
    <recommendedName>
        <fullName evidence="14">Probable arginine--tRNA ligase, mitochondrial</fullName>
        <ecNumber evidence="3">6.1.1.19</ecNumber>
    </recommendedName>
    <alternativeName>
        <fullName evidence="13">Arginyl-tRNA synthetase</fullName>
    </alternativeName>
</protein>
<dbReference type="InterPro" id="IPR001412">
    <property type="entry name" value="aa-tRNA-synth_I_CS"/>
</dbReference>
<gene>
    <name evidence="19" type="primary">RARS2</name>
</gene>
<evidence type="ECO:0000256" key="5">
    <source>
        <dbReference type="ARBA" id="ARBA00022741"/>
    </source>
</evidence>
<evidence type="ECO:0000256" key="2">
    <source>
        <dbReference type="ARBA" id="ARBA00005594"/>
    </source>
</evidence>
<dbReference type="InterPro" id="IPR014729">
    <property type="entry name" value="Rossmann-like_a/b/a_fold"/>
</dbReference>
<evidence type="ECO:0000256" key="4">
    <source>
        <dbReference type="ARBA" id="ARBA00022598"/>
    </source>
</evidence>
<evidence type="ECO:0000256" key="16">
    <source>
        <dbReference type="ARBA" id="ARBA00049595"/>
    </source>
</evidence>
<proteinExistence type="inferred from homology"/>
<dbReference type="GO" id="GO:0005524">
    <property type="term" value="F:ATP binding"/>
    <property type="evidence" value="ECO:0007669"/>
    <property type="project" value="UniProtKB-KW"/>
</dbReference>
<dbReference type="SUPFAM" id="SSF52374">
    <property type="entry name" value="Nucleotidylyl transferase"/>
    <property type="match status" value="1"/>
</dbReference>
<evidence type="ECO:0000313" key="19">
    <source>
        <dbReference type="Ensembl" id="ENSSSCP00070041679.1"/>
    </source>
</evidence>
<dbReference type="Gene3D" id="3.40.50.620">
    <property type="entry name" value="HUPs"/>
    <property type="match status" value="1"/>
</dbReference>
<dbReference type="InterPro" id="IPR036695">
    <property type="entry name" value="Arg-tRNA-synth_N_sf"/>
</dbReference>
<dbReference type="InterPro" id="IPR009080">
    <property type="entry name" value="tRNAsynth_Ia_anticodon-bd"/>
</dbReference>
<dbReference type="Pfam" id="PF05746">
    <property type="entry name" value="DALR_1"/>
    <property type="match status" value="1"/>
</dbReference>
<dbReference type="PROSITE" id="PS00178">
    <property type="entry name" value="AA_TRNA_LIGASE_I"/>
    <property type="match status" value="1"/>
</dbReference>
<dbReference type="Gene3D" id="1.10.730.10">
    <property type="entry name" value="Isoleucyl-tRNA Synthetase, Domain 1"/>
    <property type="match status" value="1"/>
</dbReference>
<evidence type="ECO:0000256" key="13">
    <source>
        <dbReference type="ARBA" id="ARBA00033033"/>
    </source>
</evidence>
<evidence type="ECO:0000256" key="11">
    <source>
        <dbReference type="ARBA" id="ARBA00023136"/>
    </source>
</evidence>
<evidence type="ECO:0000256" key="7">
    <source>
        <dbReference type="ARBA" id="ARBA00022917"/>
    </source>
</evidence>
<evidence type="ECO:0000256" key="8">
    <source>
        <dbReference type="ARBA" id="ARBA00022946"/>
    </source>
</evidence>
<dbReference type="EC" id="6.1.1.19" evidence="3"/>
<dbReference type="GO" id="GO:0031966">
    <property type="term" value="C:mitochondrial membrane"/>
    <property type="evidence" value="ECO:0007669"/>
    <property type="project" value="UniProtKB-SubCell"/>
</dbReference>
<dbReference type="SUPFAM" id="SSF55190">
    <property type="entry name" value="Arginyl-tRNA synthetase (ArgRS), N-terminal 'additional' domain"/>
    <property type="match status" value="1"/>
</dbReference>
<dbReference type="Proteomes" id="UP000314985">
    <property type="component" value="Chromosome 1"/>
</dbReference>
<keyword evidence="8" id="KW-0809">Transit peptide</keyword>
<evidence type="ECO:0000256" key="1">
    <source>
        <dbReference type="ARBA" id="ARBA00004325"/>
    </source>
</evidence>
<comment type="similarity">
    <text evidence="2 17">Belongs to the class-I aminoacyl-tRNA synthetase family.</text>
</comment>
<keyword evidence="6 17" id="KW-0067">ATP-binding</keyword>
<keyword evidence="11" id="KW-0472">Membrane</keyword>
<reference evidence="19" key="2">
    <citation type="submission" date="2025-08" db="UniProtKB">
        <authorList>
            <consortium name="Ensembl"/>
        </authorList>
    </citation>
    <scope>IDENTIFICATION</scope>
</reference>
<evidence type="ECO:0000256" key="6">
    <source>
        <dbReference type="ARBA" id="ARBA00022840"/>
    </source>
</evidence>
<keyword evidence="5 17" id="KW-0547">Nucleotide-binding</keyword>
<keyword evidence="4 17" id="KW-0436">Ligase</keyword>
<dbReference type="InterPro" id="IPR035684">
    <property type="entry name" value="ArgRS_core"/>
</dbReference>
<dbReference type="PRINTS" id="PR01038">
    <property type="entry name" value="TRNASYNTHARG"/>
</dbReference>
<comment type="subcellular location">
    <subcellularLocation>
        <location evidence="1">Mitochondrion membrane</location>
    </subcellularLocation>
</comment>
<dbReference type="Pfam" id="PF00750">
    <property type="entry name" value="tRNA-synt_1d"/>
    <property type="match status" value="1"/>
</dbReference>
<keyword evidence="10" id="KW-0496">Mitochondrion</keyword>
<dbReference type="NCBIfam" id="TIGR00456">
    <property type="entry name" value="argS"/>
    <property type="match status" value="1"/>
</dbReference>
<feature type="domain" description="DALR anticodon binding" evidence="18">
    <location>
        <begin position="464"/>
        <end position="579"/>
    </location>
</feature>
<dbReference type="GO" id="GO:0006420">
    <property type="term" value="P:arginyl-tRNA aminoacylation"/>
    <property type="evidence" value="ECO:0007669"/>
    <property type="project" value="InterPro"/>
</dbReference>